<organism evidence="5 6">
    <name type="scientific">Sorghum bicolor</name>
    <name type="common">Sorghum</name>
    <name type="synonym">Sorghum vulgare</name>
    <dbReference type="NCBI Taxonomy" id="4558"/>
    <lineage>
        <taxon>Eukaryota</taxon>
        <taxon>Viridiplantae</taxon>
        <taxon>Streptophyta</taxon>
        <taxon>Embryophyta</taxon>
        <taxon>Tracheophyta</taxon>
        <taxon>Spermatophyta</taxon>
        <taxon>Magnoliopsida</taxon>
        <taxon>Liliopsida</taxon>
        <taxon>Poales</taxon>
        <taxon>Poaceae</taxon>
        <taxon>PACMAD clade</taxon>
        <taxon>Panicoideae</taxon>
        <taxon>Andropogonodae</taxon>
        <taxon>Andropogoneae</taxon>
        <taxon>Sorghinae</taxon>
        <taxon>Sorghum</taxon>
    </lineage>
</organism>
<dbReference type="GO" id="GO:0005634">
    <property type="term" value="C:nucleus"/>
    <property type="evidence" value="ECO:0007669"/>
    <property type="project" value="UniProtKB-SubCell"/>
</dbReference>
<protein>
    <recommendedName>
        <fullName evidence="7">Histone deacetylase interacting domain-containing protein</fullName>
    </recommendedName>
</protein>
<feature type="region of interest" description="Disordered" evidence="4">
    <location>
        <begin position="1"/>
        <end position="23"/>
    </location>
</feature>
<dbReference type="SUPFAM" id="SSF47762">
    <property type="entry name" value="PAH2 domain"/>
    <property type="match status" value="1"/>
</dbReference>
<comment type="subcellular location">
    <subcellularLocation>
        <location evidence="1 3">Nucleus</location>
    </subcellularLocation>
</comment>
<evidence type="ECO:0000256" key="1">
    <source>
        <dbReference type="ARBA" id="ARBA00004123"/>
    </source>
</evidence>
<dbReference type="Gene3D" id="1.20.1160.11">
    <property type="entry name" value="Paired amphipathic helix"/>
    <property type="match status" value="1"/>
</dbReference>
<evidence type="ECO:0000313" key="5">
    <source>
        <dbReference type="EMBL" id="KXG24763.1"/>
    </source>
</evidence>
<accession>A0A1B6PGF2</accession>
<dbReference type="Pfam" id="PF02671">
    <property type="entry name" value="PAH"/>
    <property type="match status" value="1"/>
</dbReference>
<dbReference type="EMBL" id="CM000766">
    <property type="protein sequence ID" value="KXG24763.1"/>
    <property type="molecule type" value="Genomic_DNA"/>
</dbReference>
<evidence type="ECO:0000256" key="3">
    <source>
        <dbReference type="PROSITE-ProRule" id="PRU00810"/>
    </source>
</evidence>
<keyword evidence="2 3" id="KW-0539">Nucleus</keyword>
<evidence type="ECO:0000313" key="6">
    <source>
        <dbReference type="Proteomes" id="UP000000768"/>
    </source>
</evidence>
<name>A0A1B6PGF2_SORBI</name>
<dbReference type="GO" id="GO:0006355">
    <property type="term" value="P:regulation of DNA-templated transcription"/>
    <property type="evidence" value="ECO:0007669"/>
    <property type="project" value="InterPro"/>
</dbReference>
<sequence>MASSQARNPGLAAAVPPAGNGEPRVMTMDDYIEFTQSVKRTFGQAKYHEFFEVLQQIDSIGARAVYDRLKVLLREHPDLKRHFNMFMPTQYKLSLTDDVYQLEEELTDSLHGSVID</sequence>
<proteinExistence type="predicted"/>
<reference evidence="6" key="2">
    <citation type="journal article" date="2018" name="Plant J.">
        <title>The Sorghum bicolor reference genome: improved assembly, gene annotations, a transcriptome atlas, and signatures of genome organization.</title>
        <authorList>
            <person name="McCormick R.F."/>
            <person name="Truong S.K."/>
            <person name="Sreedasyam A."/>
            <person name="Jenkins J."/>
            <person name="Shu S."/>
            <person name="Sims D."/>
            <person name="Kennedy M."/>
            <person name="Amirebrahimi M."/>
            <person name="Weers B.D."/>
            <person name="McKinley B."/>
            <person name="Mattison A."/>
            <person name="Morishige D.T."/>
            <person name="Grimwood J."/>
            <person name="Schmutz J."/>
            <person name="Mullet J.E."/>
        </authorList>
    </citation>
    <scope>NUCLEOTIDE SEQUENCE [LARGE SCALE GENOMIC DNA]</scope>
    <source>
        <strain evidence="6">cv. BTx623</strain>
    </source>
</reference>
<dbReference type="Gramene" id="KXG24763">
    <property type="protein sequence ID" value="KXG24763"/>
    <property type="gene ID" value="SORBI_3007G082900"/>
</dbReference>
<gene>
    <name evidence="5" type="ORF">SORBI_3007G082900</name>
</gene>
<dbReference type="InterPro" id="IPR036600">
    <property type="entry name" value="PAH_sf"/>
</dbReference>
<dbReference type="InParanoid" id="A0A1B6PGF2"/>
<reference evidence="5 6" key="1">
    <citation type="journal article" date="2009" name="Nature">
        <title>The Sorghum bicolor genome and the diversification of grasses.</title>
        <authorList>
            <person name="Paterson A.H."/>
            <person name="Bowers J.E."/>
            <person name="Bruggmann R."/>
            <person name="Dubchak I."/>
            <person name="Grimwood J."/>
            <person name="Gundlach H."/>
            <person name="Haberer G."/>
            <person name="Hellsten U."/>
            <person name="Mitros T."/>
            <person name="Poliakov A."/>
            <person name="Schmutz J."/>
            <person name="Spannagl M."/>
            <person name="Tang H."/>
            <person name="Wang X."/>
            <person name="Wicker T."/>
            <person name="Bharti A.K."/>
            <person name="Chapman J."/>
            <person name="Feltus F.A."/>
            <person name="Gowik U."/>
            <person name="Grigoriev I.V."/>
            <person name="Lyons E."/>
            <person name="Maher C.A."/>
            <person name="Martis M."/>
            <person name="Narechania A."/>
            <person name="Otillar R.P."/>
            <person name="Penning B.W."/>
            <person name="Salamov A.A."/>
            <person name="Wang Y."/>
            <person name="Zhang L."/>
            <person name="Carpita N.C."/>
            <person name="Freeling M."/>
            <person name="Gingle A.R."/>
            <person name="Hash C.T."/>
            <person name="Keller B."/>
            <person name="Klein P."/>
            <person name="Kresovich S."/>
            <person name="McCann M.C."/>
            <person name="Ming R."/>
            <person name="Peterson D.G."/>
            <person name="Mehboob-ur-Rahman"/>
            <person name="Ware D."/>
            <person name="Westhoff P."/>
            <person name="Mayer K.F."/>
            <person name="Messing J."/>
            <person name="Rokhsar D.S."/>
        </authorList>
    </citation>
    <scope>NUCLEOTIDE SEQUENCE [LARGE SCALE GENOMIC DNA]</scope>
    <source>
        <strain evidence="6">cv. BTx623</strain>
    </source>
</reference>
<dbReference type="OrthoDB" id="4728498at2759"/>
<evidence type="ECO:0000256" key="4">
    <source>
        <dbReference type="SAM" id="MobiDB-lite"/>
    </source>
</evidence>
<dbReference type="Proteomes" id="UP000000768">
    <property type="component" value="Chromosome 7"/>
</dbReference>
<dbReference type="AlphaFoldDB" id="A0A1B6PGF2"/>
<evidence type="ECO:0008006" key="7">
    <source>
        <dbReference type="Google" id="ProtNLM"/>
    </source>
</evidence>
<dbReference type="InterPro" id="IPR003822">
    <property type="entry name" value="PAH"/>
</dbReference>
<evidence type="ECO:0000256" key="2">
    <source>
        <dbReference type="ARBA" id="ARBA00023242"/>
    </source>
</evidence>
<dbReference type="PROSITE" id="PS51477">
    <property type="entry name" value="PAH"/>
    <property type="match status" value="1"/>
</dbReference>
<keyword evidence="6" id="KW-1185">Reference proteome</keyword>